<sequence>MDWDSAKQHCTERNWQWSLELINQAQKEMQDLETKLKKCEDQQKANRLYNACNY</sequence>
<evidence type="ECO:0000313" key="1">
    <source>
        <dbReference type="EMBL" id="KGG22248.1"/>
    </source>
</evidence>
<dbReference type="AlphaFoldDB" id="A0A0A2C7E8"/>
<reference evidence="2" key="1">
    <citation type="journal article" date="2014" name="Sci. Data">
        <title>Genomes of diverse isolates of the marine cyanobacterium Prochlorococcus.</title>
        <authorList>
            <person name="Biller S."/>
            <person name="Berube P."/>
            <person name="Thompson J."/>
            <person name="Kelly L."/>
            <person name="Roggensack S."/>
            <person name="Awad L."/>
            <person name="Roache-Johnson K."/>
            <person name="Ding H."/>
            <person name="Giovannoni S.J."/>
            <person name="Moore L.R."/>
            <person name="Chisholm S.W."/>
        </authorList>
    </citation>
    <scope>NUCLEOTIDE SEQUENCE [LARGE SCALE GENOMIC DNA]</scope>
    <source>
        <strain evidence="2">PAC1</strain>
    </source>
</reference>
<protein>
    <submittedName>
        <fullName evidence="1">Uncharacterized protein</fullName>
    </submittedName>
</protein>
<organism evidence="1 2">
    <name type="scientific">Prochlorococcus marinus str. PAC1</name>
    <dbReference type="NCBI Taxonomy" id="59924"/>
    <lineage>
        <taxon>Bacteria</taxon>
        <taxon>Bacillati</taxon>
        <taxon>Cyanobacteriota</taxon>
        <taxon>Cyanophyceae</taxon>
        <taxon>Synechococcales</taxon>
        <taxon>Prochlorococcaceae</taxon>
        <taxon>Prochlorococcus</taxon>
    </lineage>
</organism>
<accession>A0A0A2C7E8</accession>
<gene>
    <name evidence="1" type="ORF">EV03_0141</name>
</gene>
<dbReference type="EMBL" id="JNAX01000003">
    <property type="protein sequence ID" value="KGG22248.1"/>
    <property type="molecule type" value="Genomic_DNA"/>
</dbReference>
<dbReference type="RefSeq" id="WP_011294970.1">
    <property type="nucleotide sequence ID" value="NZ_CP138967.1"/>
</dbReference>
<name>A0A0A2C7E8_PROMR</name>
<comment type="caution">
    <text evidence="1">The sequence shown here is derived from an EMBL/GenBank/DDBJ whole genome shotgun (WGS) entry which is preliminary data.</text>
</comment>
<proteinExistence type="predicted"/>
<evidence type="ECO:0000313" key="2">
    <source>
        <dbReference type="Proteomes" id="UP000030392"/>
    </source>
</evidence>
<dbReference type="Proteomes" id="UP000030392">
    <property type="component" value="Unassembled WGS sequence"/>
</dbReference>